<dbReference type="PANTHER" id="PTHR46082">
    <property type="entry name" value="ATP/GTP-BINDING PROTEIN-RELATED"/>
    <property type="match status" value="1"/>
</dbReference>
<dbReference type="Pfam" id="PF13424">
    <property type="entry name" value="TPR_12"/>
    <property type="match status" value="3"/>
</dbReference>
<dbReference type="STRING" id="161355.PS9374_06315"/>
<dbReference type="InterPro" id="IPR053137">
    <property type="entry name" value="NLR-like"/>
</dbReference>
<protein>
    <submittedName>
        <fullName evidence="2">Cytochrome C</fullName>
    </submittedName>
</protein>
<dbReference type="Pfam" id="PF13374">
    <property type="entry name" value="TPR_10"/>
    <property type="match status" value="2"/>
</dbReference>
<dbReference type="NCBIfam" id="NF040586">
    <property type="entry name" value="FxSxx_TPR"/>
    <property type="match status" value="1"/>
</dbReference>
<accession>A0A161LY35</accession>
<keyword evidence="3" id="KW-1185">Reference proteome</keyword>
<dbReference type="PANTHER" id="PTHR46082:SF6">
    <property type="entry name" value="AAA+ ATPASE DOMAIN-CONTAINING PROTEIN-RELATED"/>
    <property type="match status" value="1"/>
</dbReference>
<reference evidence="2 3" key="1">
    <citation type="journal article" date="2016" name="Genome Announc.">
        <title>Draft Genome Sequence of Planomonospora sphaerica JCM9374, a Rare Actinomycete.</title>
        <authorList>
            <person name="Dohra H."/>
            <person name="Suzuki T."/>
            <person name="Inoue Y."/>
            <person name="Kodani S."/>
        </authorList>
    </citation>
    <scope>NUCLEOTIDE SEQUENCE [LARGE SCALE GENOMIC DNA]</scope>
    <source>
        <strain evidence="2 3">JCM 9374</strain>
    </source>
</reference>
<dbReference type="Gene3D" id="3.40.50.300">
    <property type="entry name" value="P-loop containing nucleotide triphosphate hydrolases"/>
    <property type="match status" value="1"/>
</dbReference>
<evidence type="ECO:0000313" key="2">
    <source>
        <dbReference type="EMBL" id="GAT70629.1"/>
    </source>
</evidence>
<dbReference type="Pfam" id="PF25000">
    <property type="entry name" value="DUF7779"/>
    <property type="match status" value="1"/>
</dbReference>
<dbReference type="InterPro" id="IPR027417">
    <property type="entry name" value="P-loop_NTPase"/>
</dbReference>
<evidence type="ECO:0000313" key="3">
    <source>
        <dbReference type="Proteomes" id="UP000077701"/>
    </source>
</evidence>
<dbReference type="InterPro" id="IPR056681">
    <property type="entry name" value="DUF7779"/>
</dbReference>
<dbReference type="InterPro" id="IPR011990">
    <property type="entry name" value="TPR-like_helical_dom_sf"/>
</dbReference>
<dbReference type="SUPFAM" id="SSF52540">
    <property type="entry name" value="P-loop containing nucleoside triphosphate hydrolases"/>
    <property type="match status" value="1"/>
</dbReference>
<dbReference type="SUPFAM" id="SSF48452">
    <property type="entry name" value="TPR-like"/>
    <property type="match status" value="3"/>
</dbReference>
<dbReference type="AlphaFoldDB" id="A0A161LY35"/>
<comment type="caution">
    <text evidence="2">The sequence shown here is derived from an EMBL/GenBank/DDBJ whole genome shotgun (WGS) entry which is preliminary data.</text>
</comment>
<dbReference type="RefSeq" id="WP_231647606.1">
    <property type="nucleotide sequence ID" value="NZ_BDCX01000018.1"/>
</dbReference>
<organism evidence="2 3">
    <name type="scientific">Planomonospora sphaerica</name>
    <dbReference type="NCBI Taxonomy" id="161355"/>
    <lineage>
        <taxon>Bacteria</taxon>
        <taxon>Bacillati</taxon>
        <taxon>Actinomycetota</taxon>
        <taxon>Actinomycetes</taxon>
        <taxon>Streptosporangiales</taxon>
        <taxon>Streptosporangiaceae</taxon>
        <taxon>Planomonospora</taxon>
    </lineage>
</organism>
<feature type="domain" description="DUF7779" evidence="1">
    <location>
        <begin position="271"/>
        <end position="363"/>
    </location>
</feature>
<evidence type="ECO:0000259" key="1">
    <source>
        <dbReference type="Pfam" id="PF25000"/>
    </source>
</evidence>
<dbReference type="GO" id="GO:0043531">
    <property type="term" value="F:ADP binding"/>
    <property type="evidence" value="ECO:0007669"/>
    <property type="project" value="InterPro"/>
</dbReference>
<dbReference type="EMBL" id="BDCX01000018">
    <property type="protein sequence ID" value="GAT70629.1"/>
    <property type="molecule type" value="Genomic_DNA"/>
</dbReference>
<name>A0A161LY35_9ACTN</name>
<proteinExistence type="predicted"/>
<gene>
    <name evidence="2" type="ORF">PS9374_06315</name>
</gene>
<sequence length="852" mass="94923">MAELSHTVNAVPERSPEVWEKVPPRNRNFTGREELLTRLRRGISTVTAVVPQPQALQGLGGVGKTHLAIEYAWRYRSHYDLVWWIPADQRVLVPSALAMMAPHLGLPSAATTGVEEAAEAVRRALQSGEPYRRWLLIFDNAEDPARIEEFIPLGPGHVLITSRNPDWEDRFETLQVDVFEREESVEFLRRRLRREISDQDASRLAEKLGDLPLALEQAGALQYETGMSVDEYIEQLEEQAGRLLGANKASGYPLSMTAAWQVSVSMLQDRLPEAVRILRCCAFFGPEPIPRDIFRRGGRTIGRGAGEKADPLLSAILSDPILLTKALSELRRFALARIEPETRTIQVHRLVQALLRDGLSGEEQRTARREVHLLLAGGAPADPDDSTRWRLFEELVGHVAPSELAESTEPVVRRFALNIVRYLYQAGNYQSALTFSEDFIGRWSENSGPRHPDVLVARKHLGNVLRGLGRYAEDYELGRETLELMREVLGPQHPETLSMTNTFGAALRARGEFMRARELDEESRQAHEQALGPAHPSTLRVMNNLALDYGLTSDYMLARRLQQETYLEQSDATQGISKSSLLLSWNGLARVVRLCGDYAEACDLGDEAHAYGVQELGPDHPVTLLTAKDLSIARRRAGDLAEALDMARDAHARFQRLFGDEHPDTMAAAVNLSNVLRTTGELDEAFAVAHETVLRYPRVYGEDHPYTQACRSNLAILYRLRGDAETARAVNEAALERLTATVGRTHNYSLACAVNLATDLALLGETARARELGEDTLERLHALFGEEHYLSLLCAANLSLDLRAAGAEKEAERLRTETLERYGRSPLSSVQPDILAAVAGLRIDTDFDPPPI</sequence>
<dbReference type="Proteomes" id="UP000077701">
    <property type="component" value="Unassembled WGS sequence"/>
</dbReference>
<reference evidence="3" key="2">
    <citation type="submission" date="2016-04" db="EMBL/GenBank/DDBJ databases">
        <title>Planomonospora sphaerica JCM9374 whole genome shotgun sequence.</title>
        <authorList>
            <person name="Suzuki T."/>
            <person name="Dohra H."/>
            <person name="Kodani S."/>
        </authorList>
    </citation>
    <scope>NUCLEOTIDE SEQUENCE [LARGE SCALE GENOMIC DNA]</scope>
    <source>
        <strain evidence="3">JCM 9374</strain>
    </source>
</reference>
<dbReference type="Gene3D" id="1.25.40.10">
    <property type="entry name" value="Tetratricopeptide repeat domain"/>
    <property type="match status" value="2"/>
</dbReference>